<dbReference type="GO" id="GO:0005524">
    <property type="term" value="F:ATP binding"/>
    <property type="evidence" value="ECO:0007669"/>
    <property type="project" value="InterPro"/>
</dbReference>
<evidence type="ECO:0000313" key="12">
    <source>
        <dbReference type="Proteomes" id="UP000785783"/>
    </source>
</evidence>
<keyword evidence="7" id="KW-1133">Transmembrane helix</keyword>
<dbReference type="PANTHER" id="PTHR10566">
    <property type="entry name" value="CHAPERONE-ACTIVITY OF BC1 COMPLEX CABC1 -RELATED"/>
    <property type="match status" value="1"/>
</dbReference>
<organism evidence="11 12">
    <name type="scientific">PS1 clade bacterium</name>
    <dbReference type="NCBI Taxonomy" id="2175152"/>
    <lineage>
        <taxon>Bacteria</taxon>
        <taxon>Pseudomonadati</taxon>
        <taxon>Pseudomonadota</taxon>
        <taxon>Alphaproteobacteria</taxon>
        <taxon>PS1 clade</taxon>
    </lineage>
</organism>
<evidence type="ECO:0000256" key="1">
    <source>
        <dbReference type="ARBA" id="ARBA00005020"/>
    </source>
</evidence>
<gene>
    <name evidence="11" type="primary">ubiB</name>
    <name evidence="11" type="ORF">ISQ19_04635</name>
</gene>
<dbReference type="SUPFAM" id="SSF56112">
    <property type="entry name" value="Protein kinase-like (PK-like)"/>
    <property type="match status" value="1"/>
</dbReference>
<dbReference type="EMBL" id="JADHOK010000054">
    <property type="protein sequence ID" value="MBL6761966.1"/>
    <property type="molecule type" value="Genomic_DNA"/>
</dbReference>
<feature type="domain" description="Protein kinase" evidence="10">
    <location>
        <begin position="120"/>
        <end position="506"/>
    </location>
</feature>
<dbReference type="GO" id="GO:0006744">
    <property type="term" value="P:ubiquinone biosynthetic process"/>
    <property type="evidence" value="ECO:0007669"/>
    <property type="project" value="UniProtKB-KW"/>
</dbReference>
<comment type="pathway">
    <text evidence="1">Cofactor biosynthesis; ubiquinone biosynthesis [regulation].</text>
</comment>
<evidence type="ECO:0000256" key="3">
    <source>
        <dbReference type="ARBA" id="ARBA00022475"/>
    </source>
</evidence>
<evidence type="ECO:0000256" key="4">
    <source>
        <dbReference type="ARBA" id="ARBA00022519"/>
    </source>
</evidence>
<feature type="chain" id="PRO_5037757648" evidence="9">
    <location>
        <begin position="17"/>
        <end position="506"/>
    </location>
</feature>
<dbReference type="Pfam" id="PF03109">
    <property type="entry name" value="ABC1"/>
    <property type="match status" value="1"/>
</dbReference>
<evidence type="ECO:0000256" key="8">
    <source>
        <dbReference type="ARBA" id="ARBA00023136"/>
    </source>
</evidence>
<dbReference type="GO" id="GO:0004672">
    <property type="term" value="F:protein kinase activity"/>
    <property type="evidence" value="ECO:0007669"/>
    <property type="project" value="InterPro"/>
</dbReference>
<keyword evidence="5" id="KW-0831">Ubiquinone biosynthesis</keyword>
<evidence type="ECO:0000256" key="2">
    <source>
        <dbReference type="ARBA" id="ARBA00009670"/>
    </source>
</evidence>
<keyword evidence="9" id="KW-0732">Signal</keyword>
<evidence type="ECO:0000256" key="6">
    <source>
        <dbReference type="ARBA" id="ARBA00022692"/>
    </source>
</evidence>
<keyword evidence="4" id="KW-0997">Cell inner membrane</keyword>
<dbReference type="InterPro" id="IPR000719">
    <property type="entry name" value="Prot_kinase_dom"/>
</dbReference>
<feature type="signal peptide" evidence="9">
    <location>
        <begin position="1"/>
        <end position="16"/>
    </location>
</feature>
<comment type="caution">
    <text evidence="11">The sequence shown here is derived from an EMBL/GenBank/DDBJ whole genome shotgun (WGS) entry which is preliminary data.</text>
</comment>
<dbReference type="InterPro" id="IPR010232">
    <property type="entry name" value="UbiB"/>
</dbReference>
<keyword evidence="6" id="KW-0812">Transmembrane</keyword>
<protein>
    <submittedName>
        <fullName evidence="11">2-polyprenylphenol 6-hydroxylase</fullName>
    </submittedName>
</protein>
<dbReference type="InterPro" id="IPR004147">
    <property type="entry name" value="ABC1_dom"/>
</dbReference>
<evidence type="ECO:0000256" key="9">
    <source>
        <dbReference type="SAM" id="SignalP"/>
    </source>
</evidence>
<dbReference type="InterPro" id="IPR050154">
    <property type="entry name" value="UbiB_kinase"/>
</dbReference>
<evidence type="ECO:0000313" key="11">
    <source>
        <dbReference type="EMBL" id="MBL6761966.1"/>
    </source>
</evidence>
<dbReference type="PANTHER" id="PTHR10566:SF113">
    <property type="entry name" value="PROTEIN ACTIVITY OF BC1 COMPLEX KINASE 7, CHLOROPLASTIC"/>
    <property type="match status" value="1"/>
</dbReference>
<name>A0A937L327_9PROT</name>
<dbReference type="AlphaFoldDB" id="A0A937L327"/>
<evidence type="ECO:0000256" key="5">
    <source>
        <dbReference type="ARBA" id="ARBA00022688"/>
    </source>
</evidence>
<proteinExistence type="inferred from homology"/>
<dbReference type="InterPro" id="IPR011009">
    <property type="entry name" value="Kinase-like_dom_sf"/>
</dbReference>
<dbReference type="Proteomes" id="UP000785783">
    <property type="component" value="Unassembled WGS sequence"/>
</dbReference>
<evidence type="ECO:0000259" key="10">
    <source>
        <dbReference type="PROSITE" id="PS50011"/>
    </source>
</evidence>
<comment type="similarity">
    <text evidence="2">Belongs to the protein kinase superfamily. ADCK protein kinase family.</text>
</comment>
<dbReference type="NCBIfam" id="TIGR01982">
    <property type="entry name" value="UbiB"/>
    <property type="match status" value="1"/>
</dbReference>
<keyword evidence="8" id="KW-0472">Membrane</keyword>
<dbReference type="PROSITE" id="PS50011">
    <property type="entry name" value="PROTEIN_KINASE_DOM"/>
    <property type="match status" value="1"/>
</dbReference>
<sequence>MMRFLRLLTMARLLLAQDTMLPPGFFTDAPWRVRVARRIFTFMAPRFRDDERGHKLSDRIRRLGPTYIKLGQFLATRPDIIGPAMAHDLTFLQDQLPPFSDKQVRRILAAELDHPDAVISKLSEPIAAASVAQVHQAIHAETGEKLAVKILRPGVEARLAAELALLARLAAFAEKYFPVTRRLRPVDSIETLARAVNGETDLRMEAAALSEMGENIADMKDFRVPQVYWEASGQRVLTMQWIDGVKASDIKALRKAGHELSHLAVRLLQIFLTLVLRDGFFHADMHQGNLLIAEDGTIIAIDLGICGRLDNDSRRFLAQILHGFITRDYKKLAEVHIEAGYVPDHHDVYEFAQALRSVGEPIRDRDADDISMGRVLAQLFQITEQFDMKTQPQLLLLQKTMVTVEGVARSYDPKVNIWDASEELVGDWLRKSIGPQAVLKDMADNAGRTLRMVQRLPDTLEELERGARALQERPQETAPPRSDRVARLIGLSALGLAAATILYRFL</sequence>
<accession>A0A937L327</accession>
<evidence type="ECO:0000256" key="7">
    <source>
        <dbReference type="ARBA" id="ARBA00022989"/>
    </source>
</evidence>
<reference evidence="11" key="1">
    <citation type="submission" date="2020-10" db="EMBL/GenBank/DDBJ databases">
        <title>Microbiome of the Black Sea water column analyzed by genome centric metagenomics.</title>
        <authorList>
            <person name="Cabello-Yeves P.J."/>
            <person name="Callieri C."/>
            <person name="Picazo A."/>
            <person name="Mehrshad M."/>
            <person name="Haro-Moreno J.M."/>
            <person name="Roda-Garcia J."/>
            <person name="Dzembekova N."/>
            <person name="Slabakova V."/>
            <person name="Slabakova N."/>
            <person name="Moncheva S."/>
            <person name="Rodriguez-Valera F."/>
        </authorList>
    </citation>
    <scope>NUCLEOTIDE SEQUENCE</scope>
    <source>
        <strain evidence="11">BS307-5m-G5</strain>
    </source>
</reference>
<keyword evidence="3" id="KW-1003">Cell membrane</keyword>